<protein>
    <submittedName>
        <fullName evidence="1">Uncharacterized protein</fullName>
    </submittedName>
</protein>
<evidence type="ECO:0000313" key="2">
    <source>
        <dbReference type="Proteomes" id="UP001163603"/>
    </source>
</evidence>
<proteinExistence type="predicted"/>
<comment type="caution">
    <text evidence="1">The sequence shown here is derived from an EMBL/GenBank/DDBJ whole genome shotgun (WGS) entry which is preliminary data.</text>
</comment>
<name>A0ACC0Y2X1_9ROSI</name>
<reference evidence="2" key="1">
    <citation type="journal article" date="2023" name="G3 (Bethesda)">
        <title>Genome assembly and association tests identify interacting loci associated with vigor, precocity, and sex in interspecific pistachio rootstocks.</title>
        <authorList>
            <person name="Palmer W."/>
            <person name="Jacygrad E."/>
            <person name="Sagayaradj S."/>
            <person name="Cavanaugh K."/>
            <person name="Han R."/>
            <person name="Bertier L."/>
            <person name="Beede B."/>
            <person name="Kafkas S."/>
            <person name="Golino D."/>
            <person name="Preece J."/>
            <person name="Michelmore R."/>
        </authorList>
    </citation>
    <scope>NUCLEOTIDE SEQUENCE [LARGE SCALE GENOMIC DNA]</scope>
</reference>
<organism evidence="1 2">
    <name type="scientific">Pistacia integerrima</name>
    <dbReference type="NCBI Taxonomy" id="434235"/>
    <lineage>
        <taxon>Eukaryota</taxon>
        <taxon>Viridiplantae</taxon>
        <taxon>Streptophyta</taxon>
        <taxon>Embryophyta</taxon>
        <taxon>Tracheophyta</taxon>
        <taxon>Spermatophyta</taxon>
        <taxon>Magnoliopsida</taxon>
        <taxon>eudicotyledons</taxon>
        <taxon>Gunneridae</taxon>
        <taxon>Pentapetalae</taxon>
        <taxon>rosids</taxon>
        <taxon>malvids</taxon>
        <taxon>Sapindales</taxon>
        <taxon>Anacardiaceae</taxon>
        <taxon>Pistacia</taxon>
    </lineage>
</organism>
<keyword evidence="2" id="KW-1185">Reference proteome</keyword>
<dbReference type="Proteomes" id="UP001163603">
    <property type="component" value="Chromosome 9"/>
</dbReference>
<dbReference type="EMBL" id="CM047744">
    <property type="protein sequence ID" value="KAJ0027691.1"/>
    <property type="molecule type" value="Genomic_DNA"/>
</dbReference>
<sequence length="76" mass="8012">MVKSIDIAKVMFSLALTSTWKKACATARLSNVLIPKGIFSLSPMTLEGPCKATIEVQVQGILKALSGTGKTTEDGD</sequence>
<accession>A0ACC0Y2X1</accession>
<evidence type="ECO:0000313" key="1">
    <source>
        <dbReference type="EMBL" id="KAJ0027691.1"/>
    </source>
</evidence>
<gene>
    <name evidence="1" type="ORF">Pint_36052</name>
</gene>